<name>A0ABN7S2D0_OIKDI</name>
<feature type="compositionally biased region" description="Basic and acidic residues" evidence="1">
    <location>
        <begin position="51"/>
        <end position="62"/>
    </location>
</feature>
<reference evidence="2 3" key="1">
    <citation type="submission" date="2021-04" db="EMBL/GenBank/DDBJ databases">
        <authorList>
            <person name="Bliznina A."/>
        </authorList>
    </citation>
    <scope>NUCLEOTIDE SEQUENCE [LARGE SCALE GENOMIC DNA]</scope>
</reference>
<proteinExistence type="predicted"/>
<feature type="compositionally biased region" description="Acidic residues" evidence="1">
    <location>
        <begin position="30"/>
        <end position="40"/>
    </location>
</feature>
<feature type="compositionally biased region" description="Basic residues" evidence="1">
    <location>
        <begin position="152"/>
        <end position="167"/>
    </location>
</feature>
<organism evidence="2 3">
    <name type="scientific">Oikopleura dioica</name>
    <name type="common">Tunicate</name>
    <dbReference type="NCBI Taxonomy" id="34765"/>
    <lineage>
        <taxon>Eukaryota</taxon>
        <taxon>Metazoa</taxon>
        <taxon>Chordata</taxon>
        <taxon>Tunicata</taxon>
        <taxon>Appendicularia</taxon>
        <taxon>Copelata</taxon>
        <taxon>Oikopleuridae</taxon>
        <taxon>Oikopleura</taxon>
    </lineage>
</organism>
<evidence type="ECO:0000313" key="2">
    <source>
        <dbReference type="EMBL" id="CAG5087801.1"/>
    </source>
</evidence>
<sequence length="663" mass="75803">MSNFIRDKPLRKTAAEGYENDSDREFIADSSDDKDDDSQSDSELGSDSSDAVERMNREEYKRSTRKVTRRGRVKKEIESEITSASSSDEITIKKKRKVMSSSSDEEAPPPVDAPPKPAPKRSKRKRNLSSSEEEANEQNSADSSEDATKATPLRRSRRKTRQNRVRKVFVSVDSDDDKPSTQNLASSGEEPEKPTNTKTVPVETPMCEDQYSKTYGGDFTELVIVITPLTKREIKLQTKAGWLDDEADEKRPSETESSDGDIEPFKPDSHNCSFAKPKVIVSSDESDVETKAQRKIRRPMIVESSDSDEEKPIPAKRAPRAWQNTDESSSDEDMDKDLSDFVVSDEESQKKKQKEKTQVIHDSESESSEEERPGNRSILAELAPELMQDLRRDQVLSKADFKLIIKLFVMDNLNSKSLDNANGTRDGFSEEFTEFNQKVRRAINKMDNSLNESMSKCVTGAWNAIVRRRIDMHSTMSTVPAMNIWKCKVCNRRRKCSVMVSLVGYEYNRSSLRQNKHADYEITDEEIPFMEDVNGQQEYKNEDDDEETEEEKVPGVLFSVGPRCFFRMDLYHEARHYKAALYAEIQEEYAHQLENDDALQKAHWEAERDEHKPDRLVGADLFRVADLFVEKMEGYIDTSYAQYTGIGIRARDVDLQAGYIDEE</sequence>
<dbReference type="EMBL" id="OU015568">
    <property type="protein sequence ID" value="CAG5087801.1"/>
    <property type="molecule type" value="Genomic_DNA"/>
</dbReference>
<keyword evidence="3" id="KW-1185">Reference proteome</keyword>
<feature type="compositionally biased region" description="Basic residues" evidence="1">
    <location>
        <begin position="118"/>
        <end position="127"/>
    </location>
</feature>
<feature type="compositionally biased region" description="Basic residues" evidence="1">
    <location>
        <begin position="63"/>
        <end position="73"/>
    </location>
</feature>
<feature type="region of interest" description="Disordered" evidence="1">
    <location>
        <begin position="531"/>
        <end position="552"/>
    </location>
</feature>
<evidence type="ECO:0000256" key="1">
    <source>
        <dbReference type="SAM" id="MobiDB-lite"/>
    </source>
</evidence>
<feature type="region of interest" description="Disordered" evidence="1">
    <location>
        <begin position="235"/>
        <end position="375"/>
    </location>
</feature>
<dbReference type="Proteomes" id="UP001158576">
    <property type="component" value="Chromosome PAR"/>
</dbReference>
<feature type="compositionally biased region" description="Pro residues" evidence="1">
    <location>
        <begin position="108"/>
        <end position="117"/>
    </location>
</feature>
<gene>
    <name evidence="2" type="ORF">OKIOD_LOCUS3196</name>
</gene>
<accession>A0ABN7S2D0</accession>
<feature type="compositionally biased region" description="Basic and acidic residues" evidence="1">
    <location>
        <begin position="347"/>
        <end position="374"/>
    </location>
</feature>
<protein>
    <submittedName>
        <fullName evidence="2">Oidioi.mRNA.OKI2018_I69.PAR.g11638.t1.cds</fullName>
    </submittedName>
</protein>
<feature type="region of interest" description="Disordered" evidence="1">
    <location>
        <begin position="1"/>
        <end position="213"/>
    </location>
</feature>
<feature type="compositionally biased region" description="Basic and acidic residues" evidence="1">
    <location>
        <begin position="1"/>
        <end position="14"/>
    </location>
</feature>
<feature type="compositionally biased region" description="Low complexity" evidence="1">
    <location>
        <begin position="80"/>
        <end position="89"/>
    </location>
</feature>
<feature type="compositionally biased region" description="Acidic residues" evidence="1">
    <location>
        <begin position="541"/>
        <end position="550"/>
    </location>
</feature>
<evidence type="ECO:0000313" key="3">
    <source>
        <dbReference type="Proteomes" id="UP001158576"/>
    </source>
</evidence>